<comment type="caution">
    <text evidence="1">The sequence shown here is derived from an EMBL/GenBank/DDBJ whole genome shotgun (WGS) entry which is preliminary data.</text>
</comment>
<name>A0ABR8B899_9NOSO</name>
<gene>
    <name evidence="1" type="ORF">H6G14_00225</name>
</gene>
<evidence type="ECO:0000313" key="1">
    <source>
        <dbReference type="EMBL" id="MBD2249734.1"/>
    </source>
</evidence>
<keyword evidence="2" id="KW-1185">Reference proteome</keyword>
<proteinExistence type="predicted"/>
<sequence>MRDRVSLETVSLSLPFGIGSMSWKVNTTEQKAAWSLYVSAKKGHLPMRFWSCYVVSGQEGSRGNHDEYAGGAIWRSQYGYQASSQERVAISYLFSDL</sequence>
<accession>A0ABR8B899</accession>
<dbReference type="RefSeq" id="WP_190565460.1">
    <property type="nucleotide sequence ID" value="NZ_JACJQL010000001.1"/>
</dbReference>
<reference evidence="1 2" key="1">
    <citation type="journal article" date="2020" name="ISME J.">
        <title>Comparative genomics reveals insights into cyanobacterial evolution and habitat adaptation.</title>
        <authorList>
            <person name="Chen M.Y."/>
            <person name="Teng W.K."/>
            <person name="Zhao L."/>
            <person name="Hu C.X."/>
            <person name="Zhou Y.K."/>
            <person name="Han B.P."/>
            <person name="Song L.R."/>
            <person name="Shu W.S."/>
        </authorList>
    </citation>
    <scope>NUCLEOTIDE SEQUENCE [LARGE SCALE GENOMIC DNA]</scope>
    <source>
        <strain evidence="1 2">FACHB-3921</strain>
    </source>
</reference>
<dbReference type="EMBL" id="JACJQL010000001">
    <property type="protein sequence ID" value="MBD2249734.1"/>
    <property type="molecule type" value="Genomic_DNA"/>
</dbReference>
<protein>
    <submittedName>
        <fullName evidence="1">Uncharacterized protein</fullName>
    </submittedName>
</protein>
<dbReference type="Proteomes" id="UP000621307">
    <property type="component" value="Unassembled WGS sequence"/>
</dbReference>
<evidence type="ECO:0000313" key="2">
    <source>
        <dbReference type="Proteomes" id="UP000621307"/>
    </source>
</evidence>
<organism evidence="1 2">
    <name type="scientific">Nostoc parmelioides FACHB-3921</name>
    <dbReference type="NCBI Taxonomy" id="2692909"/>
    <lineage>
        <taxon>Bacteria</taxon>
        <taxon>Bacillati</taxon>
        <taxon>Cyanobacteriota</taxon>
        <taxon>Cyanophyceae</taxon>
        <taxon>Nostocales</taxon>
        <taxon>Nostocaceae</taxon>
        <taxon>Nostoc</taxon>
    </lineage>
</organism>